<feature type="transmembrane region" description="Helical" evidence="8">
    <location>
        <begin position="547"/>
        <end position="569"/>
    </location>
</feature>
<comment type="subcellular location">
    <subcellularLocation>
        <location evidence="1">Endomembrane system</location>
        <topology evidence="1">Multi-pass membrane protein</topology>
    </subcellularLocation>
</comment>
<feature type="transmembrane region" description="Helical" evidence="8">
    <location>
        <begin position="77"/>
        <end position="96"/>
    </location>
</feature>
<dbReference type="PRINTS" id="PR01036">
    <property type="entry name" value="TCRTETB"/>
</dbReference>
<feature type="transmembrane region" description="Helical" evidence="8">
    <location>
        <begin position="265"/>
        <end position="284"/>
    </location>
</feature>
<dbReference type="InterPro" id="IPR011701">
    <property type="entry name" value="MFS"/>
</dbReference>
<evidence type="ECO:0000259" key="9">
    <source>
        <dbReference type="PROSITE" id="PS50850"/>
    </source>
</evidence>
<dbReference type="GO" id="GO:0022857">
    <property type="term" value="F:transmembrane transporter activity"/>
    <property type="evidence" value="ECO:0007669"/>
    <property type="project" value="InterPro"/>
</dbReference>
<feature type="region of interest" description="Disordered" evidence="7">
    <location>
        <begin position="1"/>
        <end position="28"/>
    </location>
</feature>
<comment type="caution">
    <text evidence="10">The sequence shown here is derived from an EMBL/GenBank/DDBJ whole genome shotgun (WGS) entry which is preliminary data.</text>
</comment>
<organism evidence="10 11">
    <name type="scientific">Mycena venus</name>
    <dbReference type="NCBI Taxonomy" id="2733690"/>
    <lineage>
        <taxon>Eukaryota</taxon>
        <taxon>Fungi</taxon>
        <taxon>Dikarya</taxon>
        <taxon>Basidiomycota</taxon>
        <taxon>Agaricomycotina</taxon>
        <taxon>Agaricomycetes</taxon>
        <taxon>Agaricomycetidae</taxon>
        <taxon>Agaricales</taxon>
        <taxon>Marasmiineae</taxon>
        <taxon>Mycenaceae</taxon>
        <taxon>Mycena</taxon>
    </lineage>
</organism>
<dbReference type="AlphaFoldDB" id="A0A8H7CXB0"/>
<feature type="transmembrane region" description="Helical" evidence="8">
    <location>
        <begin position="355"/>
        <end position="376"/>
    </location>
</feature>
<dbReference type="Pfam" id="PF07690">
    <property type="entry name" value="MFS_1"/>
    <property type="match status" value="1"/>
</dbReference>
<keyword evidence="4 8" id="KW-0812">Transmembrane</keyword>
<evidence type="ECO:0000256" key="8">
    <source>
        <dbReference type="SAM" id="Phobius"/>
    </source>
</evidence>
<dbReference type="OrthoDB" id="10021397at2759"/>
<dbReference type="Gene3D" id="1.20.1720.10">
    <property type="entry name" value="Multidrug resistance protein D"/>
    <property type="match status" value="1"/>
</dbReference>
<name>A0A8H7CXB0_9AGAR</name>
<evidence type="ECO:0000256" key="7">
    <source>
        <dbReference type="SAM" id="MobiDB-lite"/>
    </source>
</evidence>
<keyword evidence="11" id="KW-1185">Reference proteome</keyword>
<dbReference type="PANTHER" id="PTHR23501">
    <property type="entry name" value="MAJOR FACILITATOR SUPERFAMILY"/>
    <property type="match status" value="1"/>
</dbReference>
<feature type="transmembrane region" description="Helical" evidence="8">
    <location>
        <begin position="388"/>
        <end position="407"/>
    </location>
</feature>
<dbReference type="InterPro" id="IPR020846">
    <property type="entry name" value="MFS_dom"/>
</dbReference>
<evidence type="ECO:0000256" key="4">
    <source>
        <dbReference type="ARBA" id="ARBA00022692"/>
    </source>
</evidence>
<evidence type="ECO:0000256" key="3">
    <source>
        <dbReference type="ARBA" id="ARBA00022448"/>
    </source>
</evidence>
<feature type="transmembrane region" description="Helical" evidence="8">
    <location>
        <begin position="324"/>
        <end position="343"/>
    </location>
</feature>
<proteinExistence type="inferred from homology"/>
<evidence type="ECO:0000313" key="10">
    <source>
        <dbReference type="EMBL" id="KAF7353979.1"/>
    </source>
</evidence>
<dbReference type="Gene3D" id="1.20.1250.20">
    <property type="entry name" value="MFS general substrate transporter like domains"/>
    <property type="match status" value="1"/>
</dbReference>
<evidence type="ECO:0000313" key="11">
    <source>
        <dbReference type="Proteomes" id="UP000620124"/>
    </source>
</evidence>
<feature type="transmembrane region" description="Helical" evidence="8">
    <location>
        <begin position="132"/>
        <end position="154"/>
    </location>
</feature>
<feature type="region of interest" description="Disordered" evidence="7">
    <location>
        <begin position="598"/>
        <end position="624"/>
    </location>
</feature>
<dbReference type="CDD" id="cd17502">
    <property type="entry name" value="MFS_Azr1_MDR_like"/>
    <property type="match status" value="1"/>
</dbReference>
<feature type="transmembrane region" description="Helical" evidence="8">
    <location>
        <begin position="476"/>
        <end position="494"/>
    </location>
</feature>
<feature type="transmembrane region" description="Helical" evidence="8">
    <location>
        <begin position="108"/>
        <end position="126"/>
    </location>
</feature>
<evidence type="ECO:0000256" key="6">
    <source>
        <dbReference type="ARBA" id="ARBA00023136"/>
    </source>
</evidence>
<evidence type="ECO:0000256" key="5">
    <source>
        <dbReference type="ARBA" id="ARBA00022989"/>
    </source>
</evidence>
<dbReference type="GO" id="GO:0012505">
    <property type="term" value="C:endomembrane system"/>
    <property type="evidence" value="ECO:0007669"/>
    <property type="project" value="UniProtKB-SubCell"/>
</dbReference>
<gene>
    <name evidence="10" type="ORF">MVEN_01084400</name>
</gene>
<comment type="similarity">
    <text evidence="2">Belongs to the major facilitator superfamily.</text>
</comment>
<feature type="transmembrane region" description="Helical" evidence="8">
    <location>
        <begin position="413"/>
        <end position="430"/>
    </location>
</feature>
<feature type="domain" description="Major facilitator superfamily (MFS) profile" evidence="9">
    <location>
        <begin position="43"/>
        <end position="573"/>
    </location>
</feature>
<protein>
    <submittedName>
        <fullName evidence="10">MFS drug transporter</fullName>
    </submittedName>
</protein>
<keyword evidence="6 8" id="KW-0472">Membrane</keyword>
<evidence type="ECO:0000256" key="2">
    <source>
        <dbReference type="ARBA" id="ARBA00008335"/>
    </source>
</evidence>
<feature type="transmembrane region" description="Helical" evidence="8">
    <location>
        <begin position="40"/>
        <end position="65"/>
    </location>
</feature>
<dbReference type="PROSITE" id="PS50850">
    <property type="entry name" value="MFS"/>
    <property type="match status" value="1"/>
</dbReference>
<dbReference type="Proteomes" id="UP000620124">
    <property type="component" value="Unassembled WGS sequence"/>
</dbReference>
<dbReference type="PANTHER" id="PTHR23501:SF189">
    <property type="entry name" value="DRUG TRANSPORTER, PUTATIVE (AFU_ORTHOLOGUE AFUA_4G03920)-RELATED"/>
    <property type="match status" value="1"/>
</dbReference>
<dbReference type="GO" id="GO:0005886">
    <property type="term" value="C:plasma membrane"/>
    <property type="evidence" value="ECO:0007669"/>
    <property type="project" value="TreeGrafter"/>
</dbReference>
<accession>A0A8H7CXB0</accession>
<feature type="transmembrane region" description="Helical" evidence="8">
    <location>
        <begin position="230"/>
        <end position="253"/>
    </location>
</feature>
<evidence type="ECO:0000256" key="1">
    <source>
        <dbReference type="ARBA" id="ARBA00004127"/>
    </source>
</evidence>
<dbReference type="FunFam" id="1.20.1720.10:FF:000013">
    <property type="entry name" value="Related to multidrug resistance proteins"/>
    <property type="match status" value="1"/>
</dbReference>
<keyword evidence="3" id="KW-0813">Transport</keyword>
<keyword evidence="5 8" id="KW-1133">Transmembrane helix</keyword>
<feature type="compositionally biased region" description="Polar residues" evidence="7">
    <location>
        <begin position="11"/>
        <end position="22"/>
    </location>
</feature>
<sequence>MSAPDEEQRLGTAQSTPGTSTPRGHVELTDQTNRLPFKKLLPIFLGLALCVVVSTLDSVIVATAIPTISSAFNAGSVVSWVPSAYLLTSTCFQPLYGRFSDIFGRKSALCLAMSLFMVGNLISGFSKTIVQLIVFRGFAGAGGGGLVSMMQIVVSDIVSLRERGKYQGIIGGVVAIGYAIGPVIGGALAQKVGWRWCFWVTIPISFVATCVVVFILPLKPVQGDIRRKLLAVDYVGTLLTLAGCTLLMLPLIWGGVIFPWKSSIVLAPLFSGFIVVAIFCFWEWKGARLPIVPSAPSFQFERAPGADSGNETVYIFKHSTVTGVFITMFINGFVFFSTLYYLPQFFQVALGYDPLHAGLFLIPVLVMQIAASWISGMLVSRTGRYRTIINLGFAVWSIACGCISTIRPGSPKAVLVVFMMLAGIGAGQTMRKSDVVFQHKFRTIDFQIHNCTETTTVAVQASVSRRDMSVVTAMRNFIRLLGGTLSLAVASTLINNKLRTSMTSLALPSSLISRIIDDPALLHTPSTITISQATATNILYHGYTKGFSSLFIMNASMTVFATLVSVVMIKHKELSREDDEMLRQKAIKEELERKMALGMKSGAATPKNSGRATPKDSGVATPMEVESGMMRAADDVEMARLSGKPEREGAV</sequence>
<dbReference type="EMBL" id="JACAZI010000008">
    <property type="protein sequence ID" value="KAF7353979.1"/>
    <property type="molecule type" value="Genomic_DNA"/>
</dbReference>
<dbReference type="InterPro" id="IPR036259">
    <property type="entry name" value="MFS_trans_sf"/>
</dbReference>
<feature type="transmembrane region" description="Helical" evidence="8">
    <location>
        <begin position="166"/>
        <end position="190"/>
    </location>
</feature>
<dbReference type="SUPFAM" id="SSF103473">
    <property type="entry name" value="MFS general substrate transporter"/>
    <property type="match status" value="1"/>
</dbReference>
<reference evidence="10" key="1">
    <citation type="submission" date="2020-05" db="EMBL/GenBank/DDBJ databases">
        <title>Mycena genomes resolve the evolution of fungal bioluminescence.</title>
        <authorList>
            <person name="Tsai I.J."/>
        </authorList>
    </citation>
    <scope>NUCLEOTIDE SEQUENCE</scope>
    <source>
        <strain evidence="10">CCC161011</strain>
    </source>
</reference>
<feature type="transmembrane region" description="Helical" evidence="8">
    <location>
        <begin position="196"/>
        <end position="218"/>
    </location>
</feature>